<reference evidence="3 4" key="1">
    <citation type="journal article" date="2019" name="Int. J. Syst. Evol. Microbiol.">
        <title>The Global Catalogue of Microorganisms (GCM) 10K type strain sequencing project: providing services to taxonomists for standard genome sequencing and annotation.</title>
        <authorList>
            <consortium name="The Broad Institute Genomics Platform"/>
            <consortium name="The Broad Institute Genome Sequencing Center for Infectious Disease"/>
            <person name="Wu L."/>
            <person name="Ma J."/>
        </authorList>
    </citation>
    <scope>NUCLEOTIDE SEQUENCE [LARGE SCALE GENOMIC DNA]</scope>
    <source>
        <strain evidence="3 4">JCM 14901</strain>
    </source>
</reference>
<evidence type="ECO:0000256" key="2">
    <source>
        <dbReference type="SAM" id="Phobius"/>
    </source>
</evidence>
<dbReference type="RefSeq" id="WP_344093668.1">
    <property type="nucleotide sequence ID" value="NZ_BAAAOG010000002.1"/>
</dbReference>
<organism evidence="3 4">
    <name type="scientific">Microbacterium deminutum</name>
    <dbReference type="NCBI Taxonomy" id="344164"/>
    <lineage>
        <taxon>Bacteria</taxon>
        <taxon>Bacillati</taxon>
        <taxon>Actinomycetota</taxon>
        <taxon>Actinomycetes</taxon>
        <taxon>Micrococcales</taxon>
        <taxon>Microbacteriaceae</taxon>
        <taxon>Microbacterium</taxon>
    </lineage>
</organism>
<gene>
    <name evidence="3" type="ORF">GCM10009776_18450</name>
</gene>
<keyword evidence="2" id="KW-0812">Transmembrane</keyword>
<feature type="transmembrane region" description="Helical" evidence="2">
    <location>
        <begin position="76"/>
        <end position="97"/>
    </location>
</feature>
<keyword evidence="4" id="KW-1185">Reference proteome</keyword>
<protein>
    <recommendedName>
        <fullName evidence="5">DUF3618 domain-containing protein</fullName>
    </recommendedName>
</protein>
<feature type="compositionally biased region" description="Low complexity" evidence="1">
    <location>
        <begin position="1"/>
        <end position="12"/>
    </location>
</feature>
<evidence type="ECO:0000313" key="4">
    <source>
        <dbReference type="Proteomes" id="UP001499933"/>
    </source>
</evidence>
<evidence type="ECO:0000313" key="3">
    <source>
        <dbReference type="EMBL" id="GAA1956592.1"/>
    </source>
</evidence>
<comment type="caution">
    <text evidence="3">The sequence shown here is derived from an EMBL/GenBank/DDBJ whole genome shotgun (WGS) entry which is preliminary data.</text>
</comment>
<dbReference type="EMBL" id="BAAAOG010000002">
    <property type="protein sequence ID" value="GAA1956592.1"/>
    <property type="molecule type" value="Genomic_DNA"/>
</dbReference>
<keyword evidence="2" id="KW-0472">Membrane</keyword>
<evidence type="ECO:0000256" key="1">
    <source>
        <dbReference type="SAM" id="MobiDB-lite"/>
    </source>
</evidence>
<feature type="region of interest" description="Disordered" evidence="1">
    <location>
        <begin position="1"/>
        <end position="20"/>
    </location>
</feature>
<sequence length="102" mass="10416">MSSDASAVVPASTPAPVPVPHTAVPLGIADPVEKARAELKAALAAIEVKANVPRRVSRTVDENVAKARAFAKKEPALAAVAVIAGATAIGALVWGLVRLYTR</sequence>
<dbReference type="Proteomes" id="UP001499933">
    <property type="component" value="Unassembled WGS sequence"/>
</dbReference>
<keyword evidence="2" id="KW-1133">Transmembrane helix</keyword>
<name>A0ABN2QQF9_9MICO</name>
<proteinExistence type="predicted"/>
<accession>A0ABN2QQF9</accession>
<evidence type="ECO:0008006" key="5">
    <source>
        <dbReference type="Google" id="ProtNLM"/>
    </source>
</evidence>